<evidence type="ECO:0000313" key="3">
    <source>
        <dbReference type="EMBL" id="SPW33226.1"/>
    </source>
</evidence>
<sequence length="159" mass="17038">MPPQPAESRPRPAGWPVGSFSTYDKAQAAVDMLSDKQFDVSNITIVGLDLMEVERVTGRLTWPRVILNGVVSGSWLGLFFGLLLGIMDGTNWLGSIILGVGMGIVFSVVTASVSYAMQGGRRDFSSATHIVAGRYDVLCDPHSAPQARDLISEFIAAGH</sequence>
<dbReference type="Pfam" id="PF11181">
    <property type="entry name" value="YflT"/>
    <property type="match status" value="1"/>
</dbReference>
<reference evidence="3 4" key="1">
    <citation type="submission" date="2018-06" db="EMBL/GenBank/DDBJ databases">
        <authorList>
            <consortium name="Pathogen Informatics"/>
            <person name="Doyle S."/>
        </authorList>
    </citation>
    <scope>NUCLEOTIDE SEQUENCE [LARGE SCALE GENOMIC DNA]</scope>
    <source>
        <strain evidence="3 4">NCTC10254</strain>
    </source>
</reference>
<organism evidence="3 4">
    <name type="scientific">Corynebacterium matruchotii</name>
    <dbReference type="NCBI Taxonomy" id="43768"/>
    <lineage>
        <taxon>Bacteria</taxon>
        <taxon>Bacillati</taxon>
        <taxon>Actinomycetota</taxon>
        <taxon>Actinomycetes</taxon>
        <taxon>Mycobacteriales</taxon>
        <taxon>Corynebacteriaceae</taxon>
        <taxon>Corynebacterium</taxon>
    </lineage>
</organism>
<protein>
    <submittedName>
        <fullName evidence="3">Hypothetical membrane protein</fullName>
    </submittedName>
</protein>
<keyword evidence="1" id="KW-1133">Transmembrane helix</keyword>
<feature type="transmembrane region" description="Helical" evidence="1">
    <location>
        <begin position="65"/>
        <end position="86"/>
    </location>
</feature>
<dbReference type="Proteomes" id="UP000249886">
    <property type="component" value="Unassembled WGS sequence"/>
</dbReference>
<evidence type="ECO:0000256" key="1">
    <source>
        <dbReference type="SAM" id="Phobius"/>
    </source>
</evidence>
<feature type="domain" description="General stress protein 17M-like" evidence="2">
    <location>
        <begin position="17"/>
        <end position="92"/>
    </location>
</feature>
<dbReference type="EMBL" id="UARK01000033">
    <property type="protein sequence ID" value="SPW33226.1"/>
    <property type="molecule type" value="Genomic_DNA"/>
</dbReference>
<gene>
    <name evidence="3" type="ORF">NCTC10254_02371</name>
</gene>
<name>A0A6G9DA65_9CORY</name>
<evidence type="ECO:0000313" key="4">
    <source>
        <dbReference type="Proteomes" id="UP000249886"/>
    </source>
</evidence>
<accession>A0A6G9DA65</accession>
<dbReference type="InterPro" id="IPR025889">
    <property type="entry name" value="GSP17M-like_dom"/>
</dbReference>
<dbReference type="AlphaFoldDB" id="A0A6G9DA65"/>
<feature type="transmembrane region" description="Helical" evidence="1">
    <location>
        <begin position="92"/>
        <end position="116"/>
    </location>
</feature>
<keyword evidence="1" id="KW-0812">Transmembrane</keyword>
<proteinExistence type="predicted"/>
<dbReference type="RefSeq" id="WP_005527463.1">
    <property type="nucleotide sequence ID" value="NZ_CAJPQJ010000001.1"/>
</dbReference>
<dbReference type="GeneID" id="84575023"/>
<comment type="caution">
    <text evidence="3">The sequence shown here is derived from an EMBL/GenBank/DDBJ whole genome shotgun (WGS) entry which is preliminary data.</text>
</comment>
<evidence type="ECO:0000259" key="2">
    <source>
        <dbReference type="Pfam" id="PF11181"/>
    </source>
</evidence>
<keyword evidence="1" id="KW-0472">Membrane</keyword>